<comment type="caution">
    <text evidence="3">The sequence shown here is derived from an EMBL/GenBank/DDBJ whole genome shotgun (WGS) entry which is preliminary data.</text>
</comment>
<feature type="non-terminal residue" evidence="3">
    <location>
        <position position="264"/>
    </location>
</feature>
<feature type="compositionally biased region" description="Low complexity" evidence="1">
    <location>
        <begin position="162"/>
        <end position="176"/>
    </location>
</feature>
<accession>A0ABS3UYD5</accession>
<gene>
    <name evidence="3" type="ORF">J5X75_39415</name>
</gene>
<organism evidence="3 4">
    <name type="scientific">Actinoplanes flavus</name>
    <dbReference type="NCBI Taxonomy" id="2820290"/>
    <lineage>
        <taxon>Bacteria</taxon>
        <taxon>Bacillati</taxon>
        <taxon>Actinomycetota</taxon>
        <taxon>Actinomycetes</taxon>
        <taxon>Micromonosporales</taxon>
        <taxon>Micromonosporaceae</taxon>
        <taxon>Actinoplanes</taxon>
    </lineage>
</organism>
<sequence length="264" mass="27682">MPERETQGHSARLLRGLVWAGVVLAPMAAAFVLIGGNSNSVRFAILLIAVSVVLIGASVLVRSDPVLLRMDIEDRVAQEVEALRRELRAEFAEAASAPAPVPAEPRPPLPVRNTGGRAQVAAPPPEPDYGHRPQFVHQPGYEPQPEFSHADLVPQPVSPGSYDGYDQGGYDQTGYDETGYDQTGYDQPEYDQTGYDDYQPDFAPQPTNGRASVPGIVHPVSPARSSAPAGRASAAVPPPATGAARVAVAAVPMPGATPVAAAAV</sequence>
<proteinExistence type="predicted"/>
<dbReference type="EMBL" id="JAGFNS010000041">
    <property type="protein sequence ID" value="MBO3743584.1"/>
    <property type="molecule type" value="Genomic_DNA"/>
</dbReference>
<keyword evidence="2" id="KW-1133">Transmembrane helix</keyword>
<feature type="compositionally biased region" description="Low complexity" evidence="1">
    <location>
        <begin position="219"/>
        <end position="239"/>
    </location>
</feature>
<evidence type="ECO:0000256" key="1">
    <source>
        <dbReference type="SAM" id="MobiDB-lite"/>
    </source>
</evidence>
<feature type="transmembrane region" description="Helical" evidence="2">
    <location>
        <begin position="40"/>
        <end position="61"/>
    </location>
</feature>
<feature type="compositionally biased region" description="Pro residues" evidence="1">
    <location>
        <begin position="99"/>
        <end position="110"/>
    </location>
</feature>
<keyword evidence="2" id="KW-0472">Membrane</keyword>
<evidence type="ECO:0000313" key="4">
    <source>
        <dbReference type="Proteomes" id="UP000679690"/>
    </source>
</evidence>
<keyword evidence="4" id="KW-1185">Reference proteome</keyword>
<evidence type="ECO:0000313" key="3">
    <source>
        <dbReference type="EMBL" id="MBO3743584.1"/>
    </source>
</evidence>
<keyword evidence="2" id="KW-0812">Transmembrane</keyword>
<feature type="region of interest" description="Disordered" evidence="1">
    <location>
        <begin position="94"/>
        <end position="239"/>
    </location>
</feature>
<protein>
    <submittedName>
        <fullName evidence="3">Uncharacterized protein</fullName>
    </submittedName>
</protein>
<dbReference type="Proteomes" id="UP000679690">
    <property type="component" value="Unassembled WGS sequence"/>
</dbReference>
<name>A0ABS3UYD5_9ACTN</name>
<reference evidence="3 4" key="1">
    <citation type="submission" date="2021-03" db="EMBL/GenBank/DDBJ databases">
        <title>Actinoplanes flavus sp. nov., a novel actinomycete isolated from Coconut Palm rhizosphere soil.</title>
        <authorList>
            <person name="Luo X."/>
        </authorList>
    </citation>
    <scope>NUCLEOTIDE SEQUENCE [LARGE SCALE GENOMIC DNA]</scope>
    <source>
        <strain evidence="3 4">NEAU-H7</strain>
    </source>
</reference>
<feature type="transmembrane region" description="Helical" evidence="2">
    <location>
        <begin position="12"/>
        <end position="34"/>
    </location>
</feature>
<evidence type="ECO:0000256" key="2">
    <source>
        <dbReference type="SAM" id="Phobius"/>
    </source>
</evidence>